<sequence>MIKIIKIDDDYYARLKVPDDMTLQFSKNNQLVKLKATGDEFTLADNQSDKVQALYIFYQDLMKSLRVSIEPVQCAVEDVINNPAVLIDDDIEYEEITISNKAFTAEDLASMPENELAAVIGALRYRAIIPEMISRNFRREYLLKELSPREKEKISFEWSEDGQPTAINLTMRIENWAKVNLSLTCPQGSYAAKLETDVFKYCHDEISAKVASDIWPIIERNQQSIAA</sequence>
<organism evidence="1 2">
    <name type="scientific">Brucella tritici</name>
    <dbReference type="NCBI Taxonomy" id="94626"/>
    <lineage>
        <taxon>Bacteria</taxon>
        <taxon>Pseudomonadati</taxon>
        <taxon>Pseudomonadota</taxon>
        <taxon>Alphaproteobacteria</taxon>
        <taxon>Hyphomicrobiales</taxon>
        <taxon>Brucellaceae</taxon>
        <taxon>Brucella/Ochrobactrum group</taxon>
        <taxon>Brucella</taxon>
    </lineage>
</organism>
<gene>
    <name evidence="1" type="ORF">HGG76_26925</name>
</gene>
<name>A0A7X6FSN4_9HYPH</name>
<evidence type="ECO:0000313" key="1">
    <source>
        <dbReference type="EMBL" id="NKW11238.1"/>
    </source>
</evidence>
<comment type="caution">
    <text evidence="1">The sequence shown here is derived from an EMBL/GenBank/DDBJ whole genome shotgun (WGS) entry which is preliminary data.</text>
</comment>
<proteinExistence type="predicted"/>
<dbReference type="EMBL" id="JAAXZB010000005">
    <property type="protein sequence ID" value="NKW11238.1"/>
    <property type="molecule type" value="Genomic_DNA"/>
</dbReference>
<reference evidence="1 2" key="1">
    <citation type="submission" date="2020-04" db="EMBL/GenBank/DDBJ databases">
        <title>Whole genome sequencing of clinical and environmental type strains of Ochrobactrum.</title>
        <authorList>
            <person name="Dharne M."/>
        </authorList>
    </citation>
    <scope>NUCLEOTIDE SEQUENCE [LARGE SCALE GENOMIC DNA]</scope>
    <source>
        <strain evidence="1 2">DSM 13340</strain>
    </source>
</reference>
<dbReference type="AlphaFoldDB" id="A0A7X6FSN4"/>
<dbReference type="Proteomes" id="UP000558475">
    <property type="component" value="Unassembled WGS sequence"/>
</dbReference>
<protein>
    <submittedName>
        <fullName evidence="1">Uncharacterized protein</fullName>
    </submittedName>
</protein>
<accession>A0A7X6FSN4</accession>
<evidence type="ECO:0000313" key="2">
    <source>
        <dbReference type="Proteomes" id="UP000558475"/>
    </source>
</evidence>